<keyword evidence="1 4" id="KW-0808">Transferase</keyword>
<proteinExistence type="predicted"/>
<sequence>MPTQPSAALRLRPFTQGDYEAFARLHNAAFPEHPSSPEELRVLDAQVAADPRLKQARFVAEQDGELVGYAEYSQNPGMYHPQRFMLNAAVRSDRRGQGIGSALYQHLRAALEAFDPISLRAQAREDSATVPFLRARGFRETQRTWESTLDPRGFDFGPYAGLEERLREQGIRIVTARELRERDPAWREQLHDTFSAARLDVPRSEPASPISLEQYTRFVLEDPGFLEDAYFVALHEERAIGVSDLYRSEASEGLFTGFTGVRREYRGRGVALALKLRALRYAQERGVPWVRTDNASTNAAMLAVNERLGFRKEPAWLSMVLELKEA</sequence>
<dbReference type="InterPro" id="IPR016181">
    <property type="entry name" value="Acyl_CoA_acyltransferase"/>
</dbReference>
<name>A0A841HY14_9DEIO</name>
<dbReference type="InterPro" id="IPR050832">
    <property type="entry name" value="Bact_Acetyltransf"/>
</dbReference>
<organism evidence="4 5">
    <name type="scientific">Deinobacterium chartae</name>
    <dbReference type="NCBI Taxonomy" id="521158"/>
    <lineage>
        <taxon>Bacteria</taxon>
        <taxon>Thermotogati</taxon>
        <taxon>Deinococcota</taxon>
        <taxon>Deinococci</taxon>
        <taxon>Deinococcales</taxon>
        <taxon>Deinococcaceae</taxon>
        <taxon>Deinobacterium</taxon>
    </lineage>
</organism>
<dbReference type="CDD" id="cd04301">
    <property type="entry name" value="NAT_SF"/>
    <property type="match status" value="2"/>
</dbReference>
<dbReference type="PANTHER" id="PTHR43877:SF6">
    <property type="entry name" value="GCN5-RELATED N-ACETYLTRANSFERASE"/>
    <property type="match status" value="1"/>
</dbReference>
<evidence type="ECO:0000313" key="5">
    <source>
        <dbReference type="Proteomes" id="UP000569951"/>
    </source>
</evidence>
<evidence type="ECO:0000256" key="1">
    <source>
        <dbReference type="ARBA" id="ARBA00022679"/>
    </source>
</evidence>
<feature type="domain" description="N-acetyltransferase" evidence="3">
    <location>
        <begin position="9"/>
        <end position="161"/>
    </location>
</feature>
<dbReference type="Proteomes" id="UP000569951">
    <property type="component" value="Unassembled WGS sequence"/>
</dbReference>
<comment type="caution">
    <text evidence="4">The sequence shown here is derived from an EMBL/GenBank/DDBJ whole genome shotgun (WGS) entry which is preliminary data.</text>
</comment>
<dbReference type="Pfam" id="PF13302">
    <property type="entry name" value="Acetyltransf_3"/>
    <property type="match status" value="1"/>
</dbReference>
<keyword evidence="2" id="KW-0012">Acyltransferase</keyword>
<dbReference type="PANTHER" id="PTHR43877">
    <property type="entry name" value="AMINOALKYLPHOSPHONATE N-ACETYLTRANSFERASE-RELATED-RELATED"/>
    <property type="match status" value="1"/>
</dbReference>
<dbReference type="PROSITE" id="PS51186">
    <property type="entry name" value="GNAT"/>
    <property type="match status" value="2"/>
</dbReference>
<dbReference type="Gene3D" id="3.40.630.30">
    <property type="match status" value="1"/>
</dbReference>
<evidence type="ECO:0000256" key="2">
    <source>
        <dbReference type="ARBA" id="ARBA00023315"/>
    </source>
</evidence>
<gene>
    <name evidence="4" type="ORF">HNR42_000514</name>
</gene>
<dbReference type="InterPro" id="IPR000182">
    <property type="entry name" value="GNAT_dom"/>
</dbReference>
<reference evidence="4 5" key="1">
    <citation type="submission" date="2020-08" db="EMBL/GenBank/DDBJ databases">
        <title>Genomic Encyclopedia of Type Strains, Phase IV (KMG-IV): sequencing the most valuable type-strain genomes for metagenomic binning, comparative biology and taxonomic classification.</title>
        <authorList>
            <person name="Goeker M."/>
        </authorList>
    </citation>
    <scope>NUCLEOTIDE SEQUENCE [LARGE SCALE GENOMIC DNA]</scope>
    <source>
        <strain evidence="4 5">DSM 21458</strain>
    </source>
</reference>
<dbReference type="GO" id="GO:0016747">
    <property type="term" value="F:acyltransferase activity, transferring groups other than amino-acyl groups"/>
    <property type="evidence" value="ECO:0007669"/>
    <property type="project" value="InterPro"/>
</dbReference>
<dbReference type="AlphaFoldDB" id="A0A841HY14"/>
<feature type="domain" description="N-acetyltransferase" evidence="3">
    <location>
        <begin position="171"/>
        <end position="326"/>
    </location>
</feature>
<accession>A0A841HY14</accession>
<dbReference type="Pfam" id="PF00583">
    <property type="entry name" value="Acetyltransf_1"/>
    <property type="match status" value="1"/>
</dbReference>
<dbReference type="EMBL" id="JACHHG010000002">
    <property type="protein sequence ID" value="MBB6097100.1"/>
    <property type="molecule type" value="Genomic_DNA"/>
</dbReference>
<evidence type="ECO:0000313" key="4">
    <source>
        <dbReference type="EMBL" id="MBB6097100.1"/>
    </source>
</evidence>
<dbReference type="SUPFAM" id="SSF55729">
    <property type="entry name" value="Acyl-CoA N-acyltransferases (Nat)"/>
    <property type="match status" value="2"/>
</dbReference>
<keyword evidence="5" id="KW-1185">Reference proteome</keyword>
<protein>
    <submittedName>
        <fullName evidence="4">GNAT superfamily N-acetyltransferase</fullName>
    </submittedName>
</protein>
<dbReference type="RefSeq" id="WP_183984215.1">
    <property type="nucleotide sequence ID" value="NZ_JACHHG010000002.1"/>
</dbReference>
<evidence type="ECO:0000259" key="3">
    <source>
        <dbReference type="PROSITE" id="PS51186"/>
    </source>
</evidence>